<evidence type="ECO:0000259" key="5">
    <source>
        <dbReference type="PROSITE" id="PS50835"/>
    </source>
</evidence>
<evidence type="ECO:0000313" key="6">
    <source>
        <dbReference type="EMBL" id="SHG47224.1"/>
    </source>
</evidence>
<dbReference type="PROSITE" id="PS50825">
    <property type="entry name" value="HYR"/>
    <property type="match status" value="9"/>
</dbReference>
<feature type="domain" description="HYR" evidence="4">
    <location>
        <begin position="1296"/>
        <end position="1392"/>
    </location>
</feature>
<keyword evidence="1" id="KW-0732">Signal</keyword>
<dbReference type="CDD" id="cd00110">
    <property type="entry name" value="LamG"/>
    <property type="match status" value="1"/>
</dbReference>
<accession>A0A1M5K396</accession>
<feature type="domain" description="HYR" evidence="4">
    <location>
        <begin position="282"/>
        <end position="361"/>
    </location>
</feature>
<gene>
    <name evidence="6" type="ORF">SAMN05443549_104167</name>
</gene>
<feature type="domain" description="HYR" evidence="4">
    <location>
        <begin position="750"/>
        <end position="829"/>
    </location>
</feature>
<dbReference type="STRING" id="468056.SAMN05443549_104167"/>
<evidence type="ECO:0000256" key="1">
    <source>
        <dbReference type="ARBA" id="ARBA00022729"/>
    </source>
</evidence>
<evidence type="ECO:0000256" key="2">
    <source>
        <dbReference type="ARBA" id="ARBA00022737"/>
    </source>
</evidence>
<feature type="domain" description="HYR" evidence="4">
    <location>
        <begin position="438"/>
        <end position="517"/>
    </location>
</feature>
<dbReference type="InterPro" id="IPR007110">
    <property type="entry name" value="Ig-like_dom"/>
</dbReference>
<dbReference type="InterPro" id="IPR026444">
    <property type="entry name" value="Secre_tail"/>
</dbReference>
<dbReference type="Pfam" id="PF02494">
    <property type="entry name" value="HYR"/>
    <property type="match status" value="12"/>
</dbReference>
<feature type="domain" description="HYR" evidence="4">
    <location>
        <begin position="1393"/>
        <end position="1487"/>
    </location>
</feature>
<dbReference type="InterPro" id="IPR006558">
    <property type="entry name" value="LamG-like"/>
</dbReference>
<evidence type="ECO:0000259" key="4">
    <source>
        <dbReference type="PROSITE" id="PS50825"/>
    </source>
</evidence>
<dbReference type="InterPro" id="IPR003410">
    <property type="entry name" value="HYR_dom"/>
</dbReference>
<dbReference type="SUPFAM" id="SSF49899">
    <property type="entry name" value="Concanavalin A-like lectins/glucanases"/>
    <property type="match status" value="1"/>
</dbReference>
<dbReference type="NCBIfam" id="TIGR04183">
    <property type="entry name" value="Por_Secre_tail"/>
    <property type="match status" value="1"/>
</dbReference>
<sequence length="3316" mass="345989">MKKNYFFIFILFFSYSFGYSQNIGDFQSKNIGASIWNNTSSWETWDGSLWTSTSSYPGQNPGTYTVTISNNTTITIPSDLSTTSMGDLIVNGTLVLGNGTSNQHITTLSTKLLTINPTGALTFSGPKVRLILPASDAVIIIGPSGTINGSCTNNDEIFIDTNKYATCVGSGSNTYSFGELIAAGGSVNAKITNPATNSVVPGCTLINLTGGYDGTENNVTYQWKVRDPNGSTTTINSGSLIDATVSTSTSFTPSLSGEHLVSLEVTTSSLATNVETRIFNVVDTTNPTITAPANIATTTNTACTTTGVALGTPTTNDNCSVASVTNNAPAAFPLGNTTVTWTVTDAAGNSATANQTVTVTDNINPTITAPANIASTTNTACTATGVALGTPTTGDNCSVANVTNNAPAAFPLGNTTVTWTVTDAAGNSETANQTVTVTDNINPTITAPATVNTTTNTACTATGVALGTPTTNDNCSVANVTNNAPADFPLGNTTVTWTVTDAAGNSTTANQTVTITDNINPTITAPATVNTITNTACTATGVALGTPTTGDNCSVANVTNNAPSAFPLGNTTVTWTVTDAAGNFTTANQTVTVTDNINPTITAPTTVNTTTNTACTATGVAIGTPITADNCSVANVTNNAPAAFPLGNTTVTWTVTDAAGNFTTANQTVTVTDNILPTITAPATVNTTTNTACTATGVALGTPTTGDNCSVASVTNNAPATFPLGNTTVTWTVTDAAGNSATANQTVTVTDNILPTITAPANISSTTNTACTATGVALGTPTTNDNCSVANVTNNAPSAFPLGNTTVTWTVTDAAGNSTTANQTVTITDNINPTITAPSATTGTTNVGCTSTNVVLGTPITADNCSVASVTNNAPTAFPLGNTAVTWTVTDAAGNTATTNQTVTVTDNILPTITAPSATTGTTNVGCTSTNVVLGTPTTNDNCSVASVTNNAPTAFPLGNTAVTWTVTDAAGNTATANQTVTVTDNIVPTITAPSATTGTTNVGCTSTNVVLGTPTTNDNCSVASVTNNAPAAFPLGITTVTWTVTDGSGRTATANQTVTVTDNINPTITAPAAVNATTNTACTATGVTLGTPTTADNCSVASVTNNAPAAFPLGITTVTWTVTDAAGNFTTANQTVTVTDNILPTITAPATVNTTTNTACTATGVALGTPTTGDNCSVASVTNNAPAAFPLGNTTVTWTIIDGSGRTATATQTVIVTDNINPTITAPSATTGTTNIGCTSTNVVLGTPITADNCSVTSVTNNAPVAFPLGNTTVTWTVTDGSGRTATATQTVTVTDNVNPTISCPANISQNVGTGTCTASITTTNPTTADNCSITKLTWALTGATVASSAATGINNIGTRAFNLGITTATYTITDAANNTATCSFTITVTDNINPTITCPANISQNVGVGTCTASITTTNPTTADNCSVTKLTWALTGATVANSAATGINNLGTQVFNLGATTITYTVSDAANNSISCSYTVTITDNINPTITAPSATTGTTNTGCTSTNVVLGTPTTNDNCSVTSVTNNAPAAFPLGITTVTWTVTDGSGRTATANQTVTVTDNINPTITAPAAVNATTNTACTATGVTLGTPTTADNCSVASVTNNHPSTTYPLGSTIVIWTVTDGSGRTATANQTVNVTDNINPTITCPTNITANTSASCTASVVTPTPTTADNCSVTKLTWTLTGATIASSATTGINNLGTKVFNLGITTATYRVEDAAGNFTTCSFTVTVIDNIAPTVTLSNVTAQCSITLTAPTASDNCAGTVTGTTNDAITYYTEGTYVVTWVFNDGNGNVTTRTQNVTIDDTIAPVANLASLPTLNISGCQIDTLTPPTATDNCRGTITGTTTQLPITTQGNTAVTWTYNDSNGNITTQTQNIVLTAPPISGGNLAGFISTIVPSMTPSDNIAITSCPDEENPIRINLSNQIGSIVRWEKFEAGDTAWSIIANTNNFYDIVFNFSNTKSTLFRVLIQVGNCTRYSNIVNVHAIPPDVPPILDQNSFNICLNNSVTLVARSGYTSTVDVGDGGDFNSGQFPDKWDPTQWKIDGEVAGAQWTAAGNNTKFNNWSGTNNHPVGTLYKIEYNSNDLKFGIAHGNFNSAAYIADFGVGPTTLETPIFSLVGLKTAAVQFDQAYNLHAGDYAKLELSLDGGLTYTVVLQNLMGTSPQAKSWAPVPYPYQAPKSNNSTTTYFNFQNDNSSFDISEYIGNTNVRVKWTFFGTTDESTWAIDNITIPVRPYTDIIEWTDGLGTPGEYIIRDQLAAAYTFTPSAPGVHQYGATSLINGCRAYDPDGTAIATVKVNYAYAGQAIAYTNAECGERTVQLNAYDNTKSADLNKANGAYPLALNTFSDDPGTGETGKWSVFSTTNTCGTYSFSEISSPTSTFSGDAGVYILRWKLDVSGCYSDVQVTLTNCNVVDFDGTNDYVTFKNNYGLVTDFSIEVWVKPNPQPANPLSNIQTILSKRNANNLINGYDLRLTGTTLSFNWNSGSQIVSPFPLTTSRWYHVAVTRNSGIYRLYVDGIEVVNAAGSAPIVNTSDCIAGAMDQTGSAPNRPVNYFSGWLDELRIWNTGLTPDHIRQMMNQQIINNSTAVRGEIIPLDVKGPDANKDGIDDQPLLWANLLGYYRMNQIACGYLNPFGGKGVDGKLRNITSSQEETAPLPYTSIRDGNWTDRGTGTTPWKYGDSVWDYPNSIGYNGTPIDWNIVQTAHNINSGNKDITVLGLISTAGKLTIADPVATAPIENNDGQSLWITHYLKLNGTIDLVGESQLLQKRYLPTQFIESTLDVTSSGYIERDQQGKKNSFNYNYWSSPVSNIQGIINNTTYSPASVLRDGTISSTPKNITFGDGAFFADGTLSNPILTSNRWIWSYNSKTLESNTEWQDYYQWNYIGNTGLLKTGEGFTMKGTGGIAAIDALQNYVFVGKPNNGDIALPLPYDQTYLVGNPYPSALDADEFILDNLAGRAGVNVFNGALYFWDHFGLSNNHNLAEYEGAYATYTLIGGVKGIATSTLTSTGTGSKVPQRYIPVGQGFFVDAYLDPALSGTQTTVSGGTLNFKNSQRVFMRESTPTSVFMKTRASTKTTNATKPKIRLGFDSSVEAHRQLLVGVDTNTTDLFDLGYDAPMFDTNENDMFWKINDSQFVIQGVPDFNTSRIIPLGLVVANEGEVTIKIDETENVPSSTQIYLHDAEKGIYHDLKNNSFKTALATGNYDNRFSLTFESLAATTTLDVAENDSNDGIIVLFSNNYKILIIKNNIPDSTVNAVSLYNMLGQFISDFDVKDKEQTNIQIPIKNLPSGIYIVKTKTSKGESSKKIIVN</sequence>
<keyword evidence="2" id="KW-0677">Repeat</keyword>
<organism evidence="6 7">
    <name type="scientific">Flavobacterium fluvii</name>
    <dbReference type="NCBI Taxonomy" id="468056"/>
    <lineage>
        <taxon>Bacteria</taxon>
        <taxon>Pseudomonadati</taxon>
        <taxon>Bacteroidota</taxon>
        <taxon>Flavobacteriia</taxon>
        <taxon>Flavobacteriales</taxon>
        <taxon>Flavobacteriaceae</taxon>
        <taxon>Flavobacterium</taxon>
    </lineage>
</organism>
<feature type="domain" description="HYR" evidence="4">
    <location>
        <begin position="594"/>
        <end position="673"/>
    </location>
</feature>
<dbReference type="PANTHER" id="PTHR24273:SF32">
    <property type="entry name" value="HYALIN"/>
    <property type="match status" value="1"/>
</dbReference>
<dbReference type="EMBL" id="FQWB01000004">
    <property type="protein sequence ID" value="SHG47224.1"/>
    <property type="molecule type" value="Genomic_DNA"/>
</dbReference>
<dbReference type="RefSeq" id="WP_073370496.1">
    <property type="nucleotide sequence ID" value="NZ_FQWB01000004.1"/>
</dbReference>
<evidence type="ECO:0000313" key="7">
    <source>
        <dbReference type="Proteomes" id="UP000184516"/>
    </source>
</evidence>
<feature type="domain" description="HYR" evidence="4">
    <location>
        <begin position="906"/>
        <end position="985"/>
    </location>
</feature>
<feature type="domain" description="HYR" evidence="4">
    <location>
        <begin position="1643"/>
        <end position="1738"/>
    </location>
</feature>
<feature type="domain" description="Ig-like" evidence="5">
    <location>
        <begin position="1223"/>
        <end position="1336"/>
    </location>
</feature>
<evidence type="ECO:0000256" key="3">
    <source>
        <dbReference type="ARBA" id="ARBA00023157"/>
    </source>
</evidence>
<dbReference type="InterPro" id="IPR013320">
    <property type="entry name" value="ConA-like_dom_sf"/>
</dbReference>
<dbReference type="PROSITE" id="PS50835">
    <property type="entry name" value="IG_LIKE"/>
    <property type="match status" value="1"/>
</dbReference>
<dbReference type="GO" id="GO:0004553">
    <property type="term" value="F:hydrolase activity, hydrolyzing O-glycosyl compounds"/>
    <property type="evidence" value="ECO:0007669"/>
    <property type="project" value="UniProtKB-ARBA"/>
</dbReference>
<dbReference type="Gene3D" id="2.60.120.200">
    <property type="match status" value="1"/>
</dbReference>
<keyword evidence="7" id="KW-1185">Reference proteome</keyword>
<keyword evidence="3" id="KW-1015">Disulfide bond</keyword>
<feature type="domain" description="HYR" evidence="4">
    <location>
        <begin position="1062"/>
        <end position="1141"/>
    </location>
</feature>
<dbReference type="InterPro" id="IPR001791">
    <property type="entry name" value="Laminin_G"/>
</dbReference>
<dbReference type="SMART" id="SM00560">
    <property type="entry name" value="LamGL"/>
    <property type="match status" value="1"/>
</dbReference>
<proteinExistence type="predicted"/>
<protein>
    <submittedName>
        <fullName evidence="6">Por secretion system C-terminal sorting domain-containing protein</fullName>
    </submittedName>
</protein>
<dbReference type="Pfam" id="PF18962">
    <property type="entry name" value="Por_Secre_tail"/>
    <property type="match status" value="1"/>
</dbReference>
<dbReference type="GO" id="GO:0005975">
    <property type="term" value="P:carbohydrate metabolic process"/>
    <property type="evidence" value="ECO:0007669"/>
    <property type="project" value="UniProtKB-ARBA"/>
</dbReference>
<name>A0A1M5K396_9FLAO</name>
<dbReference type="Proteomes" id="UP000184516">
    <property type="component" value="Unassembled WGS sequence"/>
</dbReference>
<dbReference type="OrthoDB" id="2582440at2"/>
<dbReference type="PANTHER" id="PTHR24273">
    <property type="entry name" value="FI04643P-RELATED"/>
    <property type="match status" value="1"/>
</dbReference>
<reference evidence="7" key="1">
    <citation type="submission" date="2016-11" db="EMBL/GenBank/DDBJ databases">
        <authorList>
            <person name="Varghese N."/>
            <person name="Submissions S."/>
        </authorList>
    </citation>
    <scope>NUCLEOTIDE SEQUENCE [LARGE SCALE GENOMIC DNA]</scope>
    <source>
        <strain evidence="7">DSM 19978</strain>
    </source>
</reference>